<dbReference type="EMBL" id="JAAQTL010000003">
    <property type="protein sequence ID" value="NID17467.1"/>
    <property type="molecule type" value="Genomic_DNA"/>
</dbReference>
<dbReference type="Pfam" id="PF20410">
    <property type="entry name" value="X-Tfes_XVIPCD"/>
    <property type="match status" value="1"/>
</dbReference>
<evidence type="ECO:0000313" key="4">
    <source>
        <dbReference type="EMBL" id="NID17467.1"/>
    </source>
</evidence>
<comment type="caution">
    <text evidence="4">The sequence shown here is derived from an EMBL/GenBank/DDBJ whole genome shotgun (WGS) entry which is preliminary data.</text>
</comment>
<dbReference type="PANTHER" id="PTHR33840">
    <property type="match status" value="1"/>
</dbReference>
<dbReference type="AlphaFoldDB" id="A0A7X5QXZ3"/>
<evidence type="ECO:0000259" key="3">
    <source>
        <dbReference type="Pfam" id="PF20410"/>
    </source>
</evidence>
<dbReference type="PANTHER" id="PTHR33840:SF1">
    <property type="entry name" value="TLE1 PHOSPHOLIPASE DOMAIN-CONTAINING PROTEIN"/>
    <property type="match status" value="1"/>
</dbReference>
<evidence type="ECO:0000256" key="1">
    <source>
        <dbReference type="SAM" id="MobiDB-lite"/>
    </source>
</evidence>
<proteinExistence type="predicted"/>
<dbReference type="InterPro" id="IPR046519">
    <property type="entry name" value="X-Tfes_XVIPCD"/>
</dbReference>
<dbReference type="RefSeq" id="WP_166701269.1">
    <property type="nucleotide sequence ID" value="NZ_JAAQTL010000003.1"/>
</dbReference>
<dbReference type="Proteomes" id="UP000518878">
    <property type="component" value="Unassembled WGS sequence"/>
</dbReference>
<feature type="region of interest" description="Disordered" evidence="1">
    <location>
        <begin position="525"/>
        <end position="552"/>
    </location>
</feature>
<feature type="compositionally biased region" description="Polar residues" evidence="1">
    <location>
        <begin position="1"/>
        <end position="17"/>
    </location>
</feature>
<evidence type="ECO:0000313" key="5">
    <source>
        <dbReference type="Proteomes" id="UP000518878"/>
    </source>
</evidence>
<dbReference type="InterPro" id="IPR018712">
    <property type="entry name" value="Tle1-like_cat"/>
</dbReference>
<organism evidence="4 5">
    <name type="scientific">Luteibacter yeojuensis</name>
    <dbReference type="NCBI Taxonomy" id="345309"/>
    <lineage>
        <taxon>Bacteria</taxon>
        <taxon>Pseudomonadati</taxon>
        <taxon>Pseudomonadota</taxon>
        <taxon>Gammaproteobacteria</taxon>
        <taxon>Lysobacterales</taxon>
        <taxon>Rhodanobacteraceae</taxon>
        <taxon>Luteibacter</taxon>
    </lineage>
</organism>
<keyword evidence="5" id="KW-1185">Reference proteome</keyword>
<evidence type="ECO:0000259" key="2">
    <source>
        <dbReference type="Pfam" id="PF09994"/>
    </source>
</evidence>
<feature type="domain" description="T6SS Phospholipase effector Tle1-like catalytic" evidence="2">
    <location>
        <begin position="47"/>
        <end position="173"/>
    </location>
</feature>
<dbReference type="Pfam" id="PF09994">
    <property type="entry name" value="T6SS_Tle1-like_cat"/>
    <property type="match status" value="1"/>
</dbReference>
<name>A0A7X5QXZ3_9GAMM</name>
<sequence>MGQLLSGGTTRPASSSDLEAYERMREQQSKQAVPVLHHRDESHEYLFVALFDGTGQSAYNHRQDLTNIGHLKEQAEKLRRQSDRRIGVGYAEGIGTQKNPLTRAIDGAFPYTWDDKIRKVYRDLAEQTSQWISEDPQAQIRLIGVGYSRGAVLVPGLARLVDEFGVADPEGLEFGHDAHGNITVESTRILVPPGEVAQAVGLFDPVGTNLPKNYDARLPKSVLSGFSQIARDEQRELFPHLTILDPDWSDDGRFLSATLPGGHSNIGGGNDEAGLETLAFNGMADYLNALSDRPLFNHRVPPEDPAQFTIFQASGATAAFGLRMDKDGRRDLRDELANCTIVDICRDAEPVDVSLANRFDWQHVTPQLTHALPRLPEAAEVTRTAEAPAIPVPAPPLPWPVAPVIRLDDASHPDHALYLTAQAQVHDLDRQSNRTPDQRSDNLSAALVVAARADGLRRIDRIELSEDASTLTAIEAAFGRPEKRSEVPVVASLNTTMARSADQWSTAMHDFEQHPTPLREVAQEASIDSPRIRNPSDRLPTSSILGRNDPRHADHPQHELYKELARCVPDASEDRLLEFTAACHTHRIKAETLHEIRLDDDRMTIEFIGSGFLDTPARIDLDKAPPIPEQAIEQIQHYDQRQAQIMEEVRTQQAQMSMGRSL</sequence>
<reference evidence="4 5" key="1">
    <citation type="journal article" date="2006" name="Int. J. Syst. Evol. Microbiol.">
        <title>Dyella yeojuensis sp. nov., isolated from greenhouse soil in Korea.</title>
        <authorList>
            <person name="Kim B.Y."/>
            <person name="Weon H.Y."/>
            <person name="Lee K.H."/>
            <person name="Seok S.J."/>
            <person name="Kwon S.W."/>
            <person name="Go S.J."/>
            <person name="Stackebrandt E."/>
        </authorList>
    </citation>
    <scope>NUCLEOTIDE SEQUENCE [LARGE SCALE GENOMIC DNA]</scope>
    <source>
        <strain evidence="4 5">DSM 17673</strain>
    </source>
</reference>
<protein>
    <submittedName>
        <fullName evidence="4">DUF2235 domain-containing protein</fullName>
    </submittedName>
</protein>
<gene>
    <name evidence="4" type="ORF">HBF32_18490</name>
</gene>
<feature type="region of interest" description="Disordered" evidence="1">
    <location>
        <begin position="1"/>
        <end position="27"/>
    </location>
</feature>
<feature type="domain" description="X-Tfes XVIPCD" evidence="3">
    <location>
        <begin position="408"/>
        <end position="505"/>
    </location>
</feature>
<accession>A0A7X5QXZ3</accession>